<proteinExistence type="predicted"/>
<reference evidence="2" key="1">
    <citation type="submission" date="2019-08" db="EMBL/GenBank/DDBJ databases">
        <authorList>
            <person name="Kucharzyk K."/>
            <person name="Murdoch R.W."/>
            <person name="Higgins S."/>
            <person name="Loffler F."/>
        </authorList>
    </citation>
    <scope>NUCLEOTIDE SEQUENCE</scope>
</reference>
<name>A0A645D5Q6_9ZZZZ</name>
<comment type="caution">
    <text evidence="2">The sequence shown here is derived from an EMBL/GenBank/DDBJ whole genome shotgun (WGS) entry which is preliminary data.</text>
</comment>
<organism evidence="2">
    <name type="scientific">bioreactor metagenome</name>
    <dbReference type="NCBI Taxonomy" id="1076179"/>
    <lineage>
        <taxon>unclassified sequences</taxon>
        <taxon>metagenomes</taxon>
        <taxon>ecological metagenomes</taxon>
    </lineage>
</organism>
<evidence type="ECO:0000256" key="1">
    <source>
        <dbReference type="SAM" id="MobiDB-lite"/>
    </source>
</evidence>
<evidence type="ECO:0000313" key="2">
    <source>
        <dbReference type="EMBL" id="MPM84545.1"/>
    </source>
</evidence>
<feature type="region of interest" description="Disordered" evidence="1">
    <location>
        <begin position="141"/>
        <end position="161"/>
    </location>
</feature>
<feature type="region of interest" description="Disordered" evidence="1">
    <location>
        <begin position="229"/>
        <end position="251"/>
    </location>
</feature>
<dbReference type="AlphaFoldDB" id="A0A645D5Q6"/>
<dbReference type="EMBL" id="VSSQ01033060">
    <property type="protein sequence ID" value="MPM84545.1"/>
    <property type="molecule type" value="Genomic_DNA"/>
</dbReference>
<protein>
    <submittedName>
        <fullName evidence="2">Uncharacterized protein</fullName>
    </submittedName>
</protein>
<accession>A0A645D5Q6</accession>
<sequence>MGGQLQLEHLALNTAQIRINFQTLRVAGAAEDNVVEMLHGPFHGGRPIGGGVGNHVGPHGQIQLPAGKYLPQAVQALGVGQIDGDVVGKEVHAELIRHGHGHNLPPDQRGLRFFRPRKLVDGEIDLEAQIPDGLHNSLVRQGKGVESAGEKRRRGRGRKAEGPVVQLVGQNEAVNVGESGRSVKKRQLPLGNLVHEEENFFGHQDKQGFLILEVQGVRGKQPVSQNVKGGLADGLPAGGKAPQQQARQPVPPGGDGVFVLVEALLVYRVVFQHRADGSQRRRHHSRQGRGEQKFHLANQLVQLSRREPKRKTAQIFGDVFRAVRIPCFQGFGKLHGNFVPPCRRQHRGKA</sequence>
<gene>
    <name evidence="2" type="ORF">SDC9_131618</name>
</gene>